<gene>
    <name evidence="8" type="ORF">BB31_35225</name>
</gene>
<feature type="transmembrane region" description="Helical" evidence="7">
    <location>
        <begin position="436"/>
        <end position="457"/>
    </location>
</feature>
<protein>
    <submittedName>
        <fullName evidence="8">Polysaccharide biosynthesis protein</fullName>
    </submittedName>
</protein>
<dbReference type="GO" id="GO:0005886">
    <property type="term" value="C:plasma membrane"/>
    <property type="evidence" value="ECO:0007669"/>
    <property type="project" value="UniProtKB-SubCell"/>
</dbReference>
<dbReference type="AlphaFoldDB" id="A0A2P2FIZ1"/>
<dbReference type="PANTHER" id="PTHR30250">
    <property type="entry name" value="PST FAMILY PREDICTED COLANIC ACID TRANSPORTER"/>
    <property type="match status" value="1"/>
</dbReference>
<evidence type="ECO:0000256" key="6">
    <source>
        <dbReference type="ARBA" id="ARBA00023136"/>
    </source>
</evidence>
<feature type="transmembrane region" description="Helical" evidence="7">
    <location>
        <begin position="347"/>
        <end position="367"/>
    </location>
</feature>
<feature type="transmembrane region" description="Helical" evidence="7">
    <location>
        <begin position="234"/>
        <end position="259"/>
    </location>
</feature>
<comment type="caution">
    <text evidence="8">The sequence shown here is derived from an EMBL/GenBank/DDBJ whole genome shotgun (WGS) entry which is preliminary data.</text>
</comment>
<keyword evidence="9" id="KW-1185">Reference proteome</keyword>
<sequence>MVRVELRGGAAVRVAPRPADRGRWRRMTGELGTKAARGSLWLGAVNLVSKGSQMVVTLALAALLTEGELGVVALAVSLVNLGQVVQSIGVYDVISRTERDSRRMAGTVLTLSVGAGLFLGLVLVAVASPVTEALGVPDAAGPVRLAALGLPFAAAGGVQLALLHRELDFRRRMVPDGGSAVLGAAVTIVFALDGAGPMSLVAGFVCASVAQPLLGALMGGGIRPCWDSRAAVEALRWVAIVGPAAVVAALLVNLDYLAVGRLLGPEAVGVYSLAYRLAWVPYITVAIVLGAVAFPVFTRLCRRDGPLREMVSRFTRAVLVLTGGLYLALAVLADRVVLLGARWADAATPLVLLCGYGLGICLLQIWYQAVKATGHARRYLALECSHLGLLVAGLALLTPFGIEVVAAVQFAAAWLMLPIAWHVLARLEAAPPVQELTGIVSRVLAACVLGALPAVLLDQAGSFGSADSVPGALGEGLVLMAGYTAATLAFHRRELLALRRGGLR</sequence>
<organism evidence="8 9">
    <name type="scientific">Amycolatopsis lurida NRRL 2430</name>
    <dbReference type="NCBI Taxonomy" id="1460371"/>
    <lineage>
        <taxon>Bacteria</taxon>
        <taxon>Bacillati</taxon>
        <taxon>Actinomycetota</taxon>
        <taxon>Actinomycetes</taxon>
        <taxon>Pseudonocardiales</taxon>
        <taxon>Pseudonocardiaceae</taxon>
        <taxon>Amycolatopsis</taxon>
    </lineage>
</organism>
<proteinExistence type="inferred from homology"/>
<dbReference type="InterPro" id="IPR050833">
    <property type="entry name" value="Poly_Biosynth_Transport"/>
</dbReference>
<evidence type="ECO:0000256" key="7">
    <source>
        <dbReference type="SAM" id="Phobius"/>
    </source>
</evidence>
<evidence type="ECO:0000313" key="9">
    <source>
        <dbReference type="Proteomes" id="UP000256220"/>
    </source>
</evidence>
<keyword evidence="3" id="KW-1003">Cell membrane</keyword>
<feature type="transmembrane region" description="Helical" evidence="7">
    <location>
        <begin position="404"/>
        <end position="424"/>
    </location>
</feature>
<feature type="transmembrane region" description="Helical" evidence="7">
    <location>
        <begin position="469"/>
        <end position="490"/>
    </location>
</feature>
<dbReference type="RefSeq" id="WP_241784010.1">
    <property type="nucleotide sequence ID" value="NZ_JFBM01000041.1"/>
</dbReference>
<dbReference type="Pfam" id="PF13440">
    <property type="entry name" value="Polysacc_synt_3"/>
    <property type="match status" value="1"/>
</dbReference>
<comment type="similarity">
    <text evidence="2">Belongs to the polysaccharide synthase family.</text>
</comment>
<feature type="transmembrane region" description="Helical" evidence="7">
    <location>
        <begin position="106"/>
        <end position="131"/>
    </location>
</feature>
<comment type="subcellular location">
    <subcellularLocation>
        <location evidence="1">Cell membrane</location>
        <topology evidence="1">Multi-pass membrane protein</topology>
    </subcellularLocation>
</comment>
<evidence type="ECO:0000256" key="4">
    <source>
        <dbReference type="ARBA" id="ARBA00022692"/>
    </source>
</evidence>
<name>A0A2P2FIZ1_AMYLU</name>
<dbReference type="Proteomes" id="UP000256220">
    <property type="component" value="Unassembled WGS sequence"/>
</dbReference>
<keyword evidence="5 7" id="KW-1133">Transmembrane helix</keyword>
<evidence type="ECO:0000313" key="8">
    <source>
        <dbReference type="EMBL" id="KFU76690.1"/>
    </source>
</evidence>
<feature type="transmembrane region" description="Helical" evidence="7">
    <location>
        <begin position="198"/>
        <end position="222"/>
    </location>
</feature>
<feature type="transmembrane region" description="Helical" evidence="7">
    <location>
        <begin position="174"/>
        <end position="192"/>
    </location>
</feature>
<evidence type="ECO:0000256" key="2">
    <source>
        <dbReference type="ARBA" id="ARBA00007430"/>
    </source>
</evidence>
<accession>A0A2P2FIZ1</accession>
<feature type="transmembrane region" description="Helical" evidence="7">
    <location>
        <begin position="379"/>
        <end position="398"/>
    </location>
</feature>
<reference evidence="8 9" key="1">
    <citation type="journal article" date="2014" name="Genome Announc.">
        <title>Draft Genome Sequence of Amycolatopsis lurida NRRL 2430, Producer of the Glycopeptide Family Antibiotic Ristocetin.</title>
        <authorList>
            <person name="Kwun M.J."/>
            <person name="Hong H.J."/>
        </authorList>
    </citation>
    <scope>NUCLEOTIDE SEQUENCE [LARGE SCALE GENOMIC DNA]</scope>
    <source>
        <strain evidence="8 9">NRRL 2430</strain>
    </source>
</reference>
<feature type="transmembrane region" description="Helical" evidence="7">
    <location>
        <begin position="143"/>
        <end position="162"/>
    </location>
</feature>
<evidence type="ECO:0000256" key="3">
    <source>
        <dbReference type="ARBA" id="ARBA00022475"/>
    </source>
</evidence>
<keyword evidence="4 7" id="KW-0812">Transmembrane</keyword>
<evidence type="ECO:0000256" key="1">
    <source>
        <dbReference type="ARBA" id="ARBA00004651"/>
    </source>
</evidence>
<keyword evidence="6 7" id="KW-0472">Membrane</keyword>
<dbReference type="EMBL" id="JFBM01000041">
    <property type="protein sequence ID" value="KFU76690.1"/>
    <property type="molecule type" value="Genomic_DNA"/>
</dbReference>
<evidence type="ECO:0000256" key="5">
    <source>
        <dbReference type="ARBA" id="ARBA00022989"/>
    </source>
</evidence>
<dbReference type="PANTHER" id="PTHR30250:SF10">
    <property type="entry name" value="LIPOPOLYSACCHARIDE BIOSYNTHESIS PROTEIN WZXC"/>
    <property type="match status" value="1"/>
</dbReference>
<feature type="transmembrane region" description="Helical" evidence="7">
    <location>
        <begin position="318"/>
        <end position="341"/>
    </location>
</feature>
<feature type="transmembrane region" description="Helical" evidence="7">
    <location>
        <begin position="279"/>
        <end position="297"/>
    </location>
</feature>